<dbReference type="InterPro" id="IPR031304">
    <property type="entry name" value="SLT_2"/>
</dbReference>
<dbReference type="Gene3D" id="1.10.101.10">
    <property type="entry name" value="PGBD-like superfamily/PGBD"/>
    <property type="match status" value="1"/>
</dbReference>
<dbReference type="KEGG" id="thig:FE785_08980"/>
<dbReference type="PANTHER" id="PTHR30163:SF8">
    <property type="entry name" value="LYTIC MUREIN TRANSGLYCOSYLASE"/>
    <property type="match status" value="1"/>
</dbReference>
<dbReference type="EMBL" id="CP040602">
    <property type="protein sequence ID" value="QCU91176.1"/>
    <property type="molecule type" value="Genomic_DNA"/>
</dbReference>
<dbReference type="Gene3D" id="1.10.8.350">
    <property type="entry name" value="Bacterial muramidase"/>
    <property type="match status" value="1"/>
</dbReference>
<dbReference type="NCBIfam" id="TIGR02283">
    <property type="entry name" value="MltB_2"/>
    <property type="match status" value="1"/>
</dbReference>
<dbReference type="InterPro" id="IPR036365">
    <property type="entry name" value="PGBD-like_sf"/>
</dbReference>
<keyword evidence="5" id="KW-1185">Reference proteome</keyword>
<dbReference type="AlphaFoldDB" id="A0A4P9K9P2"/>
<evidence type="ECO:0000313" key="4">
    <source>
        <dbReference type="EMBL" id="QCU91176.1"/>
    </source>
</evidence>
<reference evidence="4 5" key="1">
    <citation type="submission" date="2019-05" db="EMBL/GenBank/DDBJ databases">
        <title>Thiomicrorhabdus sediminis sp. nov, a novel sulfur-oxidizing bacterium isolated from coastal sediment.</title>
        <authorList>
            <person name="Liu X."/>
        </authorList>
    </citation>
    <scope>NUCLEOTIDE SEQUENCE [LARGE SCALE GENOMIC DNA]</scope>
    <source>
        <strain evidence="4 5">G1</strain>
    </source>
</reference>
<dbReference type="Proteomes" id="UP000304864">
    <property type="component" value="Chromosome"/>
</dbReference>
<accession>A0A4P9K9P2</accession>
<gene>
    <name evidence="4" type="ORF">FE785_08980</name>
</gene>
<dbReference type="Gene3D" id="1.10.530.10">
    <property type="match status" value="1"/>
</dbReference>
<dbReference type="GO" id="GO:0009253">
    <property type="term" value="P:peptidoglycan catabolic process"/>
    <property type="evidence" value="ECO:0007669"/>
    <property type="project" value="TreeGrafter"/>
</dbReference>
<feature type="domain" description="Transglycosylase SLT" evidence="3">
    <location>
        <begin position="39"/>
        <end position="330"/>
    </location>
</feature>
<feature type="signal peptide" evidence="1">
    <location>
        <begin position="1"/>
        <end position="32"/>
    </location>
</feature>
<dbReference type="InterPro" id="IPR043426">
    <property type="entry name" value="MltB-like"/>
</dbReference>
<name>A0A4P9K9P2_9GAMM</name>
<evidence type="ECO:0000313" key="5">
    <source>
        <dbReference type="Proteomes" id="UP000304864"/>
    </source>
</evidence>
<feature type="domain" description="Peptidoglycan binding-like" evidence="2">
    <location>
        <begin position="352"/>
        <end position="406"/>
    </location>
</feature>
<dbReference type="Pfam" id="PF01471">
    <property type="entry name" value="PG_binding_1"/>
    <property type="match status" value="1"/>
</dbReference>
<dbReference type="InterPro" id="IPR036366">
    <property type="entry name" value="PGBDSf"/>
</dbReference>
<dbReference type="InterPro" id="IPR023346">
    <property type="entry name" value="Lysozyme-like_dom_sf"/>
</dbReference>
<feature type="chain" id="PRO_5020398322" evidence="1">
    <location>
        <begin position="33"/>
        <end position="419"/>
    </location>
</feature>
<dbReference type="InterPro" id="IPR011970">
    <property type="entry name" value="MltB_2"/>
</dbReference>
<dbReference type="SUPFAM" id="SSF47090">
    <property type="entry name" value="PGBD-like"/>
    <property type="match status" value="1"/>
</dbReference>
<dbReference type="PANTHER" id="PTHR30163">
    <property type="entry name" value="MEMBRANE-BOUND LYTIC MUREIN TRANSGLYCOSYLASE B"/>
    <property type="match status" value="1"/>
</dbReference>
<dbReference type="Pfam" id="PF13406">
    <property type="entry name" value="SLT_2"/>
    <property type="match status" value="1"/>
</dbReference>
<dbReference type="FunFam" id="1.10.8.350:FF:000001">
    <property type="entry name" value="Lytic murein transglycosylase B"/>
    <property type="match status" value="1"/>
</dbReference>
<sequence>MQTVKLSYSAKFSGVLTSLFLSFLFSSSAAFAETSQADFKIWLNEFKQEAVTAGIKTATVNQAFANVSLNEDVLLSDKSQPEFTQTFFQYFDRAVSDYRIRTGQRRYKQHRRLLDQVTRKYGVPGRFLVAFWGLETNFGSYTGNIPIFESLATLAYDPRRSGFFRGQLMDALKILDKGHVSLRQMKGSWAGAMGQCQFMPSNYIHYAVDGDGDGKIDLWNSLPDVFYSAGNFLSQLGWQRVENWGREVALPKDFDYALADNKTQRSLAEWQKLGLKLADGRPLPIEEMQAKLLLATDYQGPAFLVFDNFRVIKRWNNADKYALAVGHLADRIIGRAPLTKQRPADDEPLSTKLVKEVQIRLNNLGYQTGKPDGVIGKRTRQALREFQVKNKIPADGYVNEAMLKILRQADKSAVNLEEA</sequence>
<organism evidence="4 5">
    <name type="scientific">Thiomicrorhabdus sediminis</name>
    <dbReference type="NCBI Taxonomy" id="2580412"/>
    <lineage>
        <taxon>Bacteria</taxon>
        <taxon>Pseudomonadati</taxon>
        <taxon>Pseudomonadota</taxon>
        <taxon>Gammaproteobacteria</taxon>
        <taxon>Thiotrichales</taxon>
        <taxon>Piscirickettsiaceae</taxon>
        <taxon>Thiomicrorhabdus</taxon>
    </lineage>
</organism>
<evidence type="ECO:0000259" key="2">
    <source>
        <dbReference type="Pfam" id="PF01471"/>
    </source>
</evidence>
<dbReference type="InterPro" id="IPR002477">
    <property type="entry name" value="Peptidoglycan-bd-like"/>
</dbReference>
<dbReference type="OrthoDB" id="9772911at2"/>
<dbReference type="SUPFAM" id="SSF53955">
    <property type="entry name" value="Lysozyme-like"/>
    <property type="match status" value="1"/>
</dbReference>
<evidence type="ECO:0000256" key="1">
    <source>
        <dbReference type="SAM" id="SignalP"/>
    </source>
</evidence>
<protein>
    <submittedName>
        <fullName evidence="4">Lytic murein transglycosylase</fullName>
    </submittedName>
</protein>
<proteinExistence type="predicted"/>
<keyword evidence="1" id="KW-0732">Signal</keyword>
<evidence type="ECO:0000259" key="3">
    <source>
        <dbReference type="Pfam" id="PF13406"/>
    </source>
</evidence>
<dbReference type="CDD" id="cd13399">
    <property type="entry name" value="Slt35-like"/>
    <property type="match status" value="1"/>
</dbReference>
<dbReference type="GO" id="GO:0008933">
    <property type="term" value="F:peptidoglycan lytic transglycosylase activity"/>
    <property type="evidence" value="ECO:0007669"/>
    <property type="project" value="TreeGrafter"/>
</dbReference>